<dbReference type="GO" id="GO:0005634">
    <property type="term" value="C:nucleus"/>
    <property type="evidence" value="ECO:0000318"/>
    <property type="project" value="GO_Central"/>
</dbReference>
<dbReference type="Pfam" id="PF02984">
    <property type="entry name" value="Cyclin_C"/>
    <property type="match status" value="1"/>
</dbReference>
<reference evidence="10 11" key="1">
    <citation type="journal article" date="2014" name="Nat. Genet.">
        <title>Genome sequence of the hot pepper provides insights into the evolution of pungency in Capsicum species.</title>
        <authorList>
            <person name="Kim S."/>
            <person name="Park M."/>
            <person name="Yeom S.I."/>
            <person name="Kim Y.M."/>
            <person name="Lee J.M."/>
            <person name="Lee H.A."/>
            <person name="Seo E."/>
            <person name="Choi J."/>
            <person name="Cheong K."/>
            <person name="Kim K.T."/>
            <person name="Jung K."/>
            <person name="Lee G.W."/>
            <person name="Oh S.K."/>
            <person name="Bae C."/>
            <person name="Kim S.B."/>
            <person name="Lee H.Y."/>
            <person name="Kim S.Y."/>
            <person name="Kim M.S."/>
            <person name="Kang B.C."/>
            <person name="Jo Y.D."/>
            <person name="Yang H.B."/>
            <person name="Jeong H.J."/>
            <person name="Kang W.H."/>
            <person name="Kwon J.K."/>
            <person name="Shin C."/>
            <person name="Lim J.Y."/>
            <person name="Park J.H."/>
            <person name="Huh J.H."/>
            <person name="Kim J.S."/>
            <person name="Kim B.D."/>
            <person name="Cohen O."/>
            <person name="Paran I."/>
            <person name="Suh M.C."/>
            <person name="Lee S.B."/>
            <person name="Kim Y.K."/>
            <person name="Shin Y."/>
            <person name="Noh S.J."/>
            <person name="Park J."/>
            <person name="Seo Y.S."/>
            <person name="Kwon S.Y."/>
            <person name="Kim H.A."/>
            <person name="Park J.M."/>
            <person name="Kim H.J."/>
            <person name="Choi S.B."/>
            <person name="Bosland P.W."/>
            <person name="Reeves G."/>
            <person name="Jo S.H."/>
            <person name="Lee B.W."/>
            <person name="Cho H.T."/>
            <person name="Choi H.S."/>
            <person name="Lee M.S."/>
            <person name="Yu Y."/>
            <person name="Do Choi Y."/>
            <person name="Park B.S."/>
            <person name="van Deynze A."/>
            <person name="Ashrafi H."/>
            <person name="Hill T."/>
            <person name="Kim W.T."/>
            <person name="Pai H.S."/>
            <person name="Ahn H.K."/>
            <person name="Yeam I."/>
            <person name="Giovannoni J.J."/>
            <person name="Rose J.K."/>
            <person name="Sorensen I."/>
            <person name="Lee S.J."/>
            <person name="Kim R.W."/>
            <person name="Choi I.Y."/>
            <person name="Choi B.S."/>
            <person name="Lim J.S."/>
            <person name="Lee Y.H."/>
            <person name="Choi D."/>
        </authorList>
    </citation>
    <scope>NUCLEOTIDE SEQUENCE [LARGE SCALE GENOMIC DNA]</scope>
    <source>
        <strain evidence="11">cv. CM334</strain>
    </source>
</reference>
<evidence type="ECO:0000256" key="3">
    <source>
        <dbReference type="ARBA" id="ARBA00023127"/>
    </source>
</evidence>
<dbReference type="Pfam" id="PF00134">
    <property type="entry name" value="Cyclin_N"/>
    <property type="match status" value="1"/>
</dbReference>
<accession>A0A2G3A5L9</accession>
<feature type="domain" description="Cyclin C-terminal" evidence="9">
    <location>
        <begin position="210"/>
        <end position="327"/>
    </location>
</feature>
<gene>
    <name evidence="10" type="ORF">T459_04645</name>
</gene>
<dbReference type="InterPro" id="IPR004367">
    <property type="entry name" value="Cyclin_C-dom"/>
</dbReference>
<dbReference type="GO" id="GO:0010332">
    <property type="term" value="P:response to gamma radiation"/>
    <property type="evidence" value="ECO:0007669"/>
    <property type="project" value="UniProtKB-ARBA"/>
</dbReference>
<keyword evidence="3 7" id="KW-0195">Cyclin</keyword>
<dbReference type="Proteomes" id="UP000222542">
    <property type="component" value="Unassembled WGS sequence"/>
</dbReference>
<evidence type="ECO:0000256" key="1">
    <source>
        <dbReference type="ARBA" id="ARBA00006955"/>
    </source>
</evidence>
<dbReference type="EMBL" id="AYRZ02000002">
    <property type="protein sequence ID" value="PHT89532.1"/>
    <property type="molecule type" value="Genomic_DNA"/>
</dbReference>
<comment type="subunit">
    <text evidence="6">Interacts with the CDC2 and CDK2 protein kinases to form a serine/threonine kinase holoenzyme complex. The cyclin subunit imparts substrate specificity to the complex.</text>
</comment>
<evidence type="ECO:0000256" key="2">
    <source>
        <dbReference type="ARBA" id="ARBA00022618"/>
    </source>
</evidence>
<dbReference type="InterPro" id="IPR036915">
    <property type="entry name" value="Cyclin-like_sf"/>
</dbReference>
<evidence type="ECO:0000259" key="9">
    <source>
        <dbReference type="SMART" id="SM01332"/>
    </source>
</evidence>
<feature type="domain" description="Cyclin-like" evidence="8">
    <location>
        <begin position="121"/>
        <end position="201"/>
    </location>
</feature>
<keyword evidence="11" id="KW-1185">Reference proteome</keyword>
<dbReference type="Gramene" id="PHT89532">
    <property type="protein sequence ID" value="PHT89532"/>
    <property type="gene ID" value="T459_04645"/>
</dbReference>
<evidence type="ECO:0000259" key="8">
    <source>
        <dbReference type="SMART" id="SM00385"/>
    </source>
</evidence>
<dbReference type="GO" id="GO:0000082">
    <property type="term" value="P:G1/S transition of mitotic cell cycle"/>
    <property type="evidence" value="ECO:0000318"/>
    <property type="project" value="GO_Central"/>
</dbReference>
<sequence>MILKMDSSELGSPVYIQPAIRIDLSIQITKPPILVAPIRNETEDCIIIDAEGYKATGYFDVPIFVQHTEAMMEEIDRMDEEIEMEDIEDWSVVDIDSYDKKNELTVVEYIDDIYAYYKKAEVHYKFELMEETLYWTMNLIDRFLTVQSVIRKKLQLIGITALLLACKYKEVFVLVVQDLILISDKAYARKEVLEMEKLMGNALQFNMTVPTTYVFMRRFLKAFQSDNKVELVSFYLIELCLVEYEMLRFPPSILAAATVFIAQCTLGVSREWNTTWEKHSSYDKNQILECSKLMVSFHQKTAVGKLTGVHRKYNTSKYGNASRCEPASFLLEAWF</sequence>
<keyword evidence="4" id="KW-0131">Cell cycle</keyword>
<protein>
    <submittedName>
        <fullName evidence="10">Cyclin-B2-4</fullName>
    </submittedName>
</protein>
<dbReference type="AlphaFoldDB" id="A0A2G3A5L9"/>
<feature type="domain" description="Cyclin-like" evidence="8">
    <location>
        <begin position="214"/>
        <end position="296"/>
    </location>
</feature>
<comment type="caution">
    <text evidence="10">The sequence shown here is derived from an EMBL/GenBank/DDBJ whole genome shotgun (WGS) entry which is preliminary data.</text>
</comment>
<dbReference type="Gene3D" id="1.10.472.10">
    <property type="entry name" value="Cyclin-like"/>
    <property type="match status" value="2"/>
</dbReference>
<dbReference type="InterPro" id="IPR039361">
    <property type="entry name" value="Cyclin"/>
</dbReference>
<dbReference type="GO" id="GO:0000307">
    <property type="term" value="C:cyclin-dependent protein kinase holoenzyme complex"/>
    <property type="evidence" value="ECO:0000318"/>
    <property type="project" value="GO_Central"/>
</dbReference>
<dbReference type="GO" id="GO:0051301">
    <property type="term" value="P:cell division"/>
    <property type="evidence" value="ECO:0007669"/>
    <property type="project" value="UniProtKB-KW"/>
</dbReference>
<evidence type="ECO:0000313" key="11">
    <source>
        <dbReference type="Proteomes" id="UP000222542"/>
    </source>
</evidence>
<dbReference type="InterPro" id="IPR013763">
    <property type="entry name" value="Cyclin-like_dom"/>
</dbReference>
<evidence type="ECO:0000256" key="4">
    <source>
        <dbReference type="ARBA" id="ARBA00023306"/>
    </source>
</evidence>
<dbReference type="FunFam" id="1.10.472.10:FF:000032">
    <property type="entry name" value="G2/mitotic-specific cyclin-1"/>
    <property type="match status" value="1"/>
</dbReference>
<dbReference type="SUPFAM" id="SSF47954">
    <property type="entry name" value="Cyclin-like"/>
    <property type="match status" value="2"/>
</dbReference>
<reference evidence="10 11" key="2">
    <citation type="journal article" date="2017" name="Genome Biol.">
        <title>New reference genome sequences of hot pepper reveal the massive evolution of plant disease-resistance genes by retroduplication.</title>
        <authorList>
            <person name="Kim S."/>
            <person name="Park J."/>
            <person name="Yeom S.I."/>
            <person name="Kim Y.M."/>
            <person name="Seo E."/>
            <person name="Kim K.T."/>
            <person name="Kim M.S."/>
            <person name="Lee J.M."/>
            <person name="Cheong K."/>
            <person name="Shin H.S."/>
            <person name="Kim S.B."/>
            <person name="Han K."/>
            <person name="Lee J."/>
            <person name="Park M."/>
            <person name="Lee H.A."/>
            <person name="Lee H.Y."/>
            <person name="Lee Y."/>
            <person name="Oh S."/>
            <person name="Lee J.H."/>
            <person name="Choi E."/>
            <person name="Choi E."/>
            <person name="Lee S.E."/>
            <person name="Jeon J."/>
            <person name="Kim H."/>
            <person name="Choi G."/>
            <person name="Song H."/>
            <person name="Lee J."/>
            <person name="Lee S.C."/>
            <person name="Kwon J.K."/>
            <person name="Lee H.Y."/>
            <person name="Koo N."/>
            <person name="Hong Y."/>
            <person name="Kim R.W."/>
            <person name="Kang W.H."/>
            <person name="Huh J.H."/>
            <person name="Kang B.C."/>
            <person name="Yang T.J."/>
            <person name="Lee Y.H."/>
            <person name="Bennetzen J.L."/>
            <person name="Choi D."/>
        </authorList>
    </citation>
    <scope>NUCLEOTIDE SEQUENCE [LARGE SCALE GENOMIC DNA]</scope>
    <source>
        <strain evidence="11">cv. CM334</strain>
    </source>
</reference>
<dbReference type="SMART" id="SM00385">
    <property type="entry name" value="CYCLIN"/>
    <property type="match status" value="2"/>
</dbReference>
<dbReference type="PANTHER" id="PTHR10177">
    <property type="entry name" value="CYCLINS"/>
    <property type="match status" value="1"/>
</dbReference>
<evidence type="ECO:0000256" key="5">
    <source>
        <dbReference type="ARBA" id="ARBA00059307"/>
    </source>
</evidence>
<dbReference type="SMART" id="SM01332">
    <property type="entry name" value="Cyclin_C"/>
    <property type="match status" value="1"/>
</dbReference>
<keyword evidence="2" id="KW-0132">Cell division</keyword>
<dbReference type="GO" id="GO:0016538">
    <property type="term" value="F:cyclin-dependent protein serine/threonine kinase regulator activity"/>
    <property type="evidence" value="ECO:0000318"/>
    <property type="project" value="GO_Central"/>
</dbReference>
<proteinExistence type="inferred from homology"/>
<evidence type="ECO:0000256" key="6">
    <source>
        <dbReference type="ARBA" id="ARBA00065123"/>
    </source>
</evidence>
<name>A0A2G3A5L9_CAPAN</name>
<dbReference type="InterPro" id="IPR006671">
    <property type="entry name" value="Cyclin_N"/>
</dbReference>
<evidence type="ECO:0000313" key="10">
    <source>
        <dbReference type="EMBL" id="PHT89532.1"/>
    </source>
</evidence>
<comment type="similarity">
    <text evidence="1">Belongs to the cyclin family. Cyclin AB subfamily.</text>
</comment>
<dbReference type="GO" id="GO:0005737">
    <property type="term" value="C:cytoplasm"/>
    <property type="evidence" value="ECO:0000318"/>
    <property type="project" value="GO_Central"/>
</dbReference>
<comment type="function">
    <text evidence="5">Essential for the control of the cell cycle at the G2/M (mitosis) transition. G2/M cyclins accumulate steadily during G2 and are abruptly destroyed at mitosis.</text>
</comment>
<evidence type="ECO:0000256" key="7">
    <source>
        <dbReference type="RuleBase" id="RU000383"/>
    </source>
</evidence>
<dbReference type="STRING" id="4072.A0A2G3A5L9"/>
<organism evidence="10 11">
    <name type="scientific">Capsicum annuum</name>
    <name type="common">Capsicum pepper</name>
    <dbReference type="NCBI Taxonomy" id="4072"/>
    <lineage>
        <taxon>Eukaryota</taxon>
        <taxon>Viridiplantae</taxon>
        <taxon>Streptophyta</taxon>
        <taxon>Embryophyta</taxon>
        <taxon>Tracheophyta</taxon>
        <taxon>Spermatophyta</taxon>
        <taxon>Magnoliopsida</taxon>
        <taxon>eudicotyledons</taxon>
        <taxon>Gunneridae</taxon>
        <taxon>Pentapetalae</taxon>
        <taxon>asterids</taxon>
        <taxon>lamiids</taxon>
        <taxon>Solanales</taxon>
        <taxon>Solanaceae</taxon>
        <taxon>Solanoideae</taxon>
        <taxon>Capsiceae</taxon>
        <taxon>Capsicum</taxon>
    </lineage>
</organism>